<accession>A0A6V7RHN4</accession>
<feature type="transmembrane region" description="Helical" evidence="1">
    <location>
        <begin position="5"/>
        <end position="22"/>
    </location>
</feature>
<reference evidence="2 3" key="1">
    <citation type="submission" date="2020-07" db="EMBL/GenBank/DDBJ databases">
        <authorList>
            <person name="Criscuolo A."/>
        </authorList>
    </citation>
    <scope>NUCLEOTIDE SEQUENCE [LARGE SCALE GENOMIC DNA]</scope>
    <source>
        <strain evidence="3">CIP 111030</strain>
    </source>
</reference>
<keyword evidence="3" id="KW-1185">Reference proteome</keyword>
<evidence type="ECO:0000313" key="2">
    <source>
        <dbReference type="EMBL" id="CAD2077454.1"/>
    </source>
</evidence>
<dbReference type="Proteomes" id="UP000521032">
    <property type="component" value="Unassembled WGS sequence"/>
</dbReference>
<dbReference type="RefSeq" id="WP_186087943.1">
    <property type="nucleotide sequence ID" value="NZ_BMDB01000001.1"/>
</dbReference>
<feature type="transmembrane region" description="Helical" evidence="1">
    <location>
        <begin position="58"/>
        <end position="76"/>
    </location>
</feature>
<protein>
    <submittedName>
        <fullName evidence="2">Uncharacterized protein</fullName>
    </submittedName>
</protein>
<gene>
    <name evidence="2" type="ORF">JEOSCH030_01305</name>
</gene>
<proteinExistence type="predicted"/>
<sequence length="78" mass="9124">MDKYVLGVLLGAIYSILFVTMIYLEVNIFIILLCAAITMFFILRILERKVKDEDKSFFKLSFIIVSGIIFVIFYLINF</sequence>
<keyword evidence="1" id="KW-0472">Membrane</keyword>
<evidence type="ECO:0000313" key="3">
    <source>
        <dbReference type="Proteomes" id="UP000521032"/>
    </source>
</evidence>
<comment type="caution">
    <text evidence="2">The sequence shown here is derived from an EMBL/GenBank/DDBJ whole genome shotgun (WGS) entry which is preliminary data.</text>
</comment>
<feature type="transmembrane region" description="Helical" evidence="1">
    <location>
        <begin position="28"/>
        <end position="46"/>
    </location>
</feature>
<evidence type="ECO:0000256" key="1">
    <source>
        <dbReference type="SAM" id="Phobius"/>
    </source>
</evidence>
<organism evidence="2 3">
    <name type="scientific">Phocicoccus schoeneichii</name>
    <dbReference type="NCBI Taxonomy" id="1812261"/>
    <lineage>
        <taxon>Bacteria</taxon>
        <taxon>Bacillati</taxon>
        <taxon>Bacillota</taxon>
        <taxon>Bacilli</taxon>
        <taxon>Bacillales</taxon>
        <taxon>Salinicoccaceae</taxon>
        <taxon>Phocicoccus</taxon>
    </lineage>
</organism>
<keyword evidence="1" id="KW-1133">Transmembrane helix</keyword>
<keyword evidence="1" id="KW-0812">Transmembrane</keyword>
<name>A0A6V7RHN4_9BACL</name>
<dbReference type="AlphaFoldDB" id="A0A6V7RHN4"/>
<dbReference type="EMBL" id="CAJEWE010000010">
    <property type="protein sequence ID" value="CAD2077454.1"/>
    <property type="molecule type" value="Genomic_DNA"/>
</dbReference>